<sequence length="376" mass="43462">MGVYCRLILCLDPSSSQFGTMEVSTHQNHSIPSFQCYSHCEDESDATFNSVCMNDYEFHANFMNCGDECSSLGHSAAPSLEDGAYQSSDDSEELADYSSESGFRERTKSGCLEFTASTEMLRIRFPFQSISVRLSDFLCLQENDLLNDTIVDFYLNHVVEHVLPDEPNKRITVLPSVFWHNLSILQSGVMADEANNTLTDDQRLDARFGDVLDFVEDFDFIDVDYIVVPVNEWEHWSLVIVCHPYTARARMLCFDSQLTDDLNNLQNIADLCDDFLKYVWLRRRMYPHCSEERMRCIIPENLPQQGNNFDCGLYIVEFARRFLLAPPRNLDAFNFCVEYPDFTVKNKRRDIQHAVLSLCSNRELWTPILDLLNRKL</sequence>
<dbReference type="PANTHER" id="PTHR46915:SF2">
    <property type="entry name" value="UBIQUITIN-LIKE PROTEASE 4"/>
    <property type="match status" value="1"/>
</dbReference>
<reference evidence="6 7" key="1">
    <citation type="submission" date="2023-08" db="EMBL/GenBank/DDBJ databases">
        <title>A Necator americanus chromosomal reference genome.</title>
        <authorList>
            <person name="Ilik V."/>
            <person name="Petrzelkova K.J."/>
            <person name="Pardy F."/>
            <person name="Fuh T."/>
            <person name="Niatou-Singa F.S."/>
            <person name="Gouil Q."/>
            <person name="Baker L."/>
            <person name="Ritchie M.E."/>
            <person name="Jex A.R."/>
            <person name="Gazzola D."/>
            <person name="Li H."/>
            <person name="Toshio Fujiwara R."/>
            <person name="Zhan B."/>
            <person name="Aroian R.V."/>
            <person name="Pafco B."/>
            <person name="Schwarz E.M."/>
        </authorList>
    </citation>
    <scope>NUCLEOTIDE SEQUENCE [LARGE SCALE GENOMIC DNA]</scope>
    <source>
        <strain evidence="6 7">Aroian</strain>
        <tissue evidence="6">Whole animal</tissue>
    </source>
</reference>
<dbReference type="PROSITE" id="PS50600">
    <property type="entry name" value="ULP_PROTEASE"/>
    <property type="match status" value="1"/>
</dbReference>
<evidence type="ECO:0000256" key="4">
    <source>
        <dbReference type="ARBA" id="ARBA00022807"/>
    </source>
</evidence>
<dbReference type="SUPFAM" id="SSF54001">
    <property type="entry name" value="Cysteine proteinases"/>
    <property type="match status" value="1"/>
</dbReference>
<dbReference type="Gene3D" id="1.10.418.20">
    <property type="match status" value="1"/>
</dbReference>
<evidence type="ECO:0000313" key="6">
    <source>
        <dbReference type="EMBL" id="KAK6738189.1"/>
    </source>
</evidence>
<dbReference type="Pfam" id="PF02902">
    <property type="entry name" value="Peptidase_C48"/>
    <property type="match status" value="1"/>
</dbReference>
<evidence type="ECO:0000259" key="5">
    <source>
        <dbReference type="PROSITE" id="PS50600"/>
    </source>
</evidence>
<evidence type="ECO:0000313" key="7">
    <source>
        <dbReference type="Proteomes" id="UP001303046"/>
    </source>
</evidence>
<dbReference type="PANTHER" id="PTHR46915">
    <property type="entry name" value="UBIQUITIN-LIKE PROTEASE 4-RELATED"/>
    <property type="match status" value="1"/>
</dbReference>
<dbReference type="Gene3D" id="3.30.310.130">
    <property type="entry name" value="Ubiquitin-related"/>
    <property type="match status" value="1"/>
</dbReference>
<gene>
    <name evidence="6" type="primary">Necator_chrII.g8145</name>
    <name evidence="6" type="ORF">RB195_020351</name>
</gene>
<organism evidence="6 7">
    <name type="scientific">Necator americanus</name>
    <name type="common">Human hookworm</name>
    <dbReference type="NCBI Taxonomy" id="51031"/>
    <lineage>
        <taxon>Eukaryota</taxon>
        <taxon>Metazoa</taxon>
        <taxon>Ecdysozoa</taxon>
        <taxon>Nematoda</taxon>
        <taxon>Chromadorea</taxon>
        <taxon>Rhabditida</taxon>
        <taxon>Rhabditina</taxon>
        <taxon>Rhabditomorpha</taxon>
        <taxon>Strongyloidea</taxon>
        <taxon>Ancylostomatidae</taxon>
        <taxon>Bunostominae</taxon>
        <taxon>Necator</taxon>
    </lineage>
</organism>
<keyword evidence="3" id="KW-0378">Hydrolase</keyword>
<dbReference type="InterPro" id="IPR038765">
    <property type="entry name" value="Papain-like_cys_pep_sf"/>
</dbReference>
<comment type="caution">
    <text evidence="6">The sequence shown here is derived from an EMBL/GenBank/DDBJ whole genome shotgun (WGS) entry which is preliminary data.</text>
</comment>
<keyword evidence="4" id="KW-0788">Thiol protease</keyword>
<evidence type="ECO:0000256" key="1">
    <source>
        <dbReference type="ARBA" id="ARBA00005234"/>
    </source>
</evidence>
<dbReference type="EMBL" id="JAVFWL010000002">
    <property type="protein sequence ID" value="KAK6738189.1"/>
    <property type="molecule type" value="Genomic_DNA"/>
</dbReference>
<evidence type="ECO:0000256" key="3">
    <source>
        <dbReference type="ARBA" id="ARBA00022801"/>
    </source>
</evidence>
<protein>
    <recommendedName>
        <fullName evidence="5">Ubiquitin-like protease family profile domain-containing protein</fullName>
    </recommendedName>
</protein>
<feature type="domain" description="Ubiquitin-like protease family profile" evidence="5">
    <location>
        <begin position="130"/>
        <end position="322"/>
    </location>
</feature>
<dbReference type="InterPro" id="IPR003653">
    <property type="entry name" value="Peptidase_C48_C"/>
</dbReference>
<dbReference type="Proteomes" id="UP001303046">
    <property type="component" value="Unassembled WGS sequence"/>
</dbReference>
<evidence type="ECO:0000256" key="2">
    <source>
        <dbReference type="ARBA" id="ARBA00022670"/>
    </source>
</evidence>
<name>A0ABR1CIF1_NECAM</name>
<accession>A0ABR1CIF1</accession>
<keyword evidence="2" id="KW-0645">Protease</keyword>
<comment type="similarity">
    <text evidence="1">Belongs to the peptidase C48 family.</text>
</comment>
<keyword evidence="7" id="KW-1185">Reference proteome</keyword>
<proteinExistence type="inferred from homology"/>